<protein>
    <recommendedName>
        <fullName evidence="1">Microcin J25-processing protein McjB C-terminal domain-containing protein</fullName>
    </recommendedName>
</protein>
<dbReference type="KEGG" id="cak:Caul_1985"/>
<evidence type="ECO:0000313" key="2">
    <source>
        <dbReference type="EMBL" id="ABZ71113.1"/>
    </source>
</evidence>
<dbReference type="STRING" id="366602.Caul_1985"/>
<feature type="domain" description="Microcin J25-processing protein McjB C-terminal" evidence="1">
    <location>
        <begin position="103"/>
        <end position="210"/>
    </location>
</feature>
<dbReference type="eggNOG" id="ENOG5033GCR">
    <property type="taxonomic scope" value="Bacteria"/>
</dbReference>
<gene>
    <name evidence="2" type="ordered locus">Caul_1985</name>
</gene>
<organism evidence="2">
    <name type="scientific">Caulobacter sp. (strain K31)</name>
    <dbReference type="NCBI Taxonomy" id="366602"/>
    <lineage>
        <taxon>Bacteria</taxon>
        <taxon>Pseudomonadati</taxon>
        <taxon>Pseudomonadota</taxon>
        <taxon>Alphaproteobacteria</taxon>
        <taxon>Caulobacterales</taxon>
        <taxon>Caulobacteraceae</taxon>
        <taxon>Caulobacter</taxon>
    </lineage>
</organism>
<sequence>MPLWLAQDVHAVALDEDIVVLDAVSDAYLCLVGASALISLGSERSVSADPVAAETLREAGLVGPHPSGATRPIPPKPTIDLPDAARQAQGRELRAAAWAGAATAIDFRRRSFRQLLARAGQRPPGQAAAPADEVLAAAAVFMRLRPWSPVGGACLMRSYYLLRHLRILGFDADWIIGVRTWPFMAHCWLQVGAVALDDDVERLTAYTPILAV</sequence>
<dbReference type="InterPro" id="IPR032708">
    <property type="entry name" value="McjB_C"/>
</dbReference>
<accession>B0T5V5</accession>
<dbReference type="MEROPS" id="C96.001"/>
<dbReference type="EMBL" id="CP000927">
    <property type="protein sequence ID" value="ABZ71113.1"/>
    <property type="molecule type" value="Genomic_DNA"/>
</dbReference>
<dbReference type="InterPro" id="IPR053521">
    <property type="entry name" value="McjB-like"/>
</dbReference>
<name>B0T5V5_CAUSK</name>
<reference evidence="2" key="1">
    <citation type="submission" date="2008-01" db="EMBL/GenBank/DDBJ databases">
        <title>Complete sequence of chromosome of Caulobacter sp. K31.</title>
        <authorList>
            <consortium name="US DOE Joint Genome Institute"/>
            <person name="Copeland A."/>
            <person name="Lucas S."/>
            <person name="Lapidus A."/>
            <person name="Barry K."/>
            <person name="Glavina del Rio T."/>
            <person name="Dalin E."/>
            <person name="Tice H."/>
            <person name="Pitluck S."/>
            <person name="Bruce D."/>
            <person name="Goodwin L."/>
            <person name="Thompson L.S."/>
            <person name="Brettin T."/>
            <person name="Detter J.C."/>
            <person name="Han C."/>
            <person name="Schmutz J."/>
            <person name="Larimer F."/>
            <person name="Land M."/>
            <person name="Hauser L."/>
            <person name="Kyrpides N."/>
            <person name="Kim E."/>
            <person name="Stephens C."/>
            <person name="Richardson P."/>
        </authorList>
    </citation>
    <scope>NUCLEOTIDE SEQUENCE [LARGE SCALE GENOMIC DNA]</scope>
    <source>
        <strain evidence="2">K31</strain>
    </source>
</reference>
<dbReference type="HOGENOM" id="CLU_085623_0_0_5"/>
<dbReference type="NCBIfam" id="NF033537">
    <property type="entry name" value="lasso_biosyn_B2"/>
    <property type="match status" value="1"/>
</dbReference>
<evidence type="ECO:0000259" key="1">
    <source>
        <dbReference type="Pfam" id="PF13471"/>
    </source>
</evidence>
<dbReference type="AlphaFoldDB" id="B0T5V5"/>
<proteinExistence type="predicted"/>
<dbReference type="Pfam" id="PF13471">
    <property type="entry name" value="Transglut_core3"/>
    <property type="match status" value="1"/>
</dbReference>
<dbReference type="OrthoDB" id="119963at2"/>